<evidence type="ECO:0000256" key="3">
    <source>
        <dbReference type="ARBA" id="ARBA00022448"/>
    </source>
</evidence>
<proteinExistence type="inferred from homology"/>
<keyword evidence="5 11" id="KW-0812">Transmembrane</keyword>
<organism evidence="12 13">
    <name type="scientific">Mycoplasma tauri</name>
    <dbReference type="NCBI Taxonomy" id="547987"/>
    <lineage>
        <taxon>Bacteria</taxon>
        <taxon>Bacillati</taxon>
        <taxon>Mycoplasmatota</taxon>
        <taxon>Mollicutes</taxon>
        <taxon>Mycoplasmataceae</taxon>
        <taxon>Mycoplasma</taxon>
    </lineage>
</organism>
<keyword evidence="8" id="KW-0406">Ion transport</keyword>
<evidence type="ECO:0000313" key="12">
    <source>
        <dbReference type="EMBL" id="MBZ4195611.1"/>
    </source>
</evidence>
<dbReference type="InterPro" id="IPR045082">
    <property type="entry name" value="ATP_syn_F0_a_bact/chloroplast"/>
</dbReference>
<keyword evidence="6" id="KW-0375">Hydrogen ion transport</keyword>
<sequence length="263" mass="29885">MKNRNIFKDWLNGGYADWNQKQLLSLIFVVLVCLIISLIVYVKIKKDARPDKAPSGFILIMEGYVNYIDHSFDDSTDYKIPKARFYIFGLATFLFLGNILGMIGLEPITSSYSVAIALALVTWLGIYITALIYQKWRFIGRYKNPIEIVGQFSPLISASFRIFGNIIGGGTIVFMLYYFCGYLWTLIIPGSEAWPLLAVIFTPFLHIYFDLFSAFIQALVFCSLTTIWWSQEVPDVVIAKSGKSISLEKTVEVAHSNLSKNIY</sequence>
<evidence type="ECO:0000256" key="2">
    <source>
        <dbReference type="ARBA" id="ARBA00006810"/>
    </source>
</evidence>
<evidence type="ECO:0000256" key="8">
    <source>
        <dbReference type="ARBA" id="ARBA00023065"/>
    </source>
</evidence>
<dbReference type="EMBL" id="JAIQBY010000033">
    <property type="protein sequence ID" value="MBZ4195611.1"/>
    <property type="molecule type" value="Genomic_DNA"/>
</dbReference>
<evidence type="ECO:0000256" key="5">
    <source>
        <dbReference type="ARBA" id="ARBA00022692"/>
    </source>
</evidence>
<dbReference type="PANTHER" id="PTHR42823:SF3">
    <property type="entry name" value="ATP SYNTHASE SUBUNIT A, CHLOROPLASTIC"/>
    <property type="match status" value="1"/>
</dbReference>
<reference evidence="12 13" key="1">
    <citation type="submission" date="2021-09" db="EMBL/GenBank/DDBJ databases">
        <title>WGS of Mycoplasma sp. Zaradi2 strains.</title>
        <authorList>
            <person name="Spergser J."/>
        </authorList>
    </citation>
    <scope>NUCLEOTIDE SEQUENCE [LARGE SCALE GENOMIC DNA]</scope>
    <source>
        <strain evidence="12 13">1331</strain>
    </source>
</reference>
<evidence type="ECO:0000256" key="11">
    <source>
        <dbReference type="SAM" id="Phobius"/>
    </source>
</evidence>
<feature type="transmembrane region" description="Helical" evidence="11">
    <location>
        <begin position="85"/>
        <end position="105"/>
    </location>
</feature>
<keyword evidence="13" id="KW-1185">Reference proteome</keyword>
<dbReference type="CDD" id="cd00310">
    <property type="entry name" value="ATP-synt_Fo_a_6"/>
    <property type="match status" value="1"/>
</dbReference>
<dbReference type="GO" id="GO:0042777">
    <property type="term" value="P:proton motive force-driven plasma membrane ATP synthesis"/>
    <property type="evidence" value="ECO:0007669"/>
    <property type="project" value="TreeGrafter"/>
</dbReference>
<keyword evidence="10" id="KW-0066">ATP synthesis</keyword>
<dbReference type="GO" id="GO:0005886">
    <property type="term" value="C:plasma membrane"/>
    <property type="evidence" value="ECO:0007669"/>
    <property type="project" value="TreeGrafter"/>
</dbReference>
<dbReference type="SUPFAM" id="SSF81336">
    <property type="entry name" value="F1F0 ATP synthase subunit A"/>
    <property type="match status" value="1"/>
</dbReference>
<evidence type="ECO:0000256" key="9">
    <source>
        <dbReference type="ARBA" id="ARBA00023136"/>
    </source>
</evidence>
<name>A0A953NH69_9MOLU</name>
<feature type="transmembrane region" description="Helical" evidence="11">
    <location>
        <begin position="111"/>
        <end position="133"/>
    </location>
</feature>
<accession>A0A953NH69</accession>
<comment type="similarity">
    <text evidence="2">Belongs to the ATPase A chain family.</text>
</comment>
<keyword evidence="7 11" id="KW-1133">Transmembrane helix</keyword>
<gene>
    <name evidence="12" type="ORF">LAD73_02700</name>
</gene>
<keyword evidence="3" id="KW-0813">Transport</keyword>
<feature type="transmembrane region" description="Helical" evidence="11">
    <location>
        <begin position="23"/>
        <end position="42"/>
    </location>
</feature>
<dbReference type="RefSeq" id="WP_205517613.1">
    <property type="nucleotide sequence ID" value="NZ_CP070479.1"/>
</dbReference>
<dbReference type="AlphaFoldDB" id="A0A953NH69"/>
<dbReference type="GO" id="GO:0045259">
    <property type="term" value="C:proton-transporting ATP synthase complex"/>
    <property type="evidence" value="ECO:0007669"/>
    <property type="project" value="UniProtKB-KW"/>
</dbReference>
<dbReference type="GO" id="GO:0046933">
    <property type="term" value="F:proton-transporting ATP synthase activity, rotational mechanism"/>
    <property type="evidence" value="ECO:0007669"/>
    <property type="project" value="TreeGrafter"/>
</dbReference>
<dbReference type="Proteomes" id="UP000772186">
    <property type="component" value="Unassembled WGS sequence"/>
</dbReference>
<comment type="subcellular location">
    <subcellularLocation>
        <location evidence="1">Membrane</location>
        <topology evidence="1">Multi-pass membrane protein</topology>
    </subcellularLocation>
</comment>
<evidence type="ECO:0000313" key="13">
    <source>
        <dbReference type="Proteomes" id="UP000772186"/>
    </source>
</evidence>
<feature type="transmembrane region" description="Helical" evidence="11">
    <location>
        <begin position="162"/>
        <end position="184"/>
    </location>
</feature>
<protein>
    <submittedName>
        <fullName evidence="12">F0F1 ATP synthase subunit A</fullName>
    </submittedName>
</protein>
<dbReference type="InterPro" id="IPR035908">
    <property type="entry name" value="F0_ATP_A_sf"/>
</dbReference>
<evidence type="ECO:0000256" key="4">
    <source>
        <dbReference type="ARBA" id="ARBA00022547"/>
    </source>
</evidence>
<dbReference type="PANTHER" id="PTHR42823">
    <property type="entry name" value="ATP SYNTHASE SUBUNIT A, CHLOROPLASTIC"/>
    <property type="match status" value="1"/>
</dbReference>
<evidence type="ECO:0000256" key="1">
    <source>
        <dbReference type="ARBA" id="ARBA00004141"/>
    </source>
</evidence>
<dbReference type="Pfam" id="PF00119">
    <property type="entry name" value="ATP-synt_A"/>
    <property type="match status" value="1"/>
</dbReference>
<evidence type="ECO:0000256" key="7">
    <source>
        <dbReference type="ARBA" id="ARBA00022989"/>
    </source>
</evidence>
<evidence type="ECO:0000256" key="10">
    <source>
        <dbReference type="ARBA" id="ARBA00023310"/>
    </source>
</evidence>
<dbReference type="Gene3D" id="1.20.120.220">
    <property type="entry name" value="ATP synthase, F0 complex, subunit A"/>
    <property type="match status" value="1"/>
</dbReference>
<feature type="transmembrane region" description="Helical" evidence="11">
    <location>
        <begin position="196"/>
        <end position="221"/>
    </location>
</feature>
<keyword evidence="4" id="KW-0138">CF(0)</keyword>
<evidence type="ECO:0000256" key="6">
    <source>
        <dbReference type="ARBA" id="ARBA00022781"/>
    </source>
</evidence>
<dbReference type="NCBIfam" id="NF004487">
    <property type="entry name" value="PRK05815.3-5"/>
    <property type="match status" value="1"/>
</dbReference>
<keyword evidence="9 11" id="KW-0472">Membrane</keyword>
<dbReference type="InterPro" id="IPR000568">
    <property type="entry name" value="ATP_synth_F0_asu"/>
</dbReference>
<comment type="caution">
    <text evidence="12">The sequence shown here is derived from an EMBL/GenBank/DDBJ whole genome shotgun (WGS) entry which is preliminary data.</text>
</comment>